<dbReference type="Pfam" id="PF06585">
    <property type="entry name" value="JHBP"/>
    <property type="match status" value="1"/>
</dbReference>
<feature type="chain" id="PRO_5043753666" evidence="4">
    <location>
        <begin position="18"/>
        <end position="241"/>
    </location>
</feature>
<feature type="signal peptide" evidence="4">
    <location>
        <begin position="1"/>
        <end position="17"/>
    </location>
</feature>
<evidence type="ECO:0000313" key="6">
    <source>
        <dbReference type="Proteomes" id="UP000826195"/>
    </source>
</evidence>
<dbReference type="FunFam" id="3.15.10.30:FF:000001">
    <property type="entry name" value="Takeout-like protein 1"/>
    <property type="match status" value="1"/>
</dbReference>
<dbReference type="AlphaFoldDB" id="A0AAV7JA48"/>
<protein>
    <submittedName>
        <fullName evidence="5">Uncharacterized protein</fullName>
    </submittedName>
</protein>
<proteinExistence type="inferred from homology"/>
<evidence type="ECO:0000256" key="1">
    <source>
        <dbReference type="ARBA" id="ARBA00022729"/>
    </source>
</evidence>
<organism evidence="5 6">
    <name type="scientific">Cotesia glomerata</name>
    <name type="common">Lepidopteran parasitic wasp</name>
    <name type="synonym">Apanteles glomeratus</name>
    <dbReference type="NCBI Taxonomy" id="32391"/>
    <lineage>
        <taxon>Eukaryota</taxon>
        <taxon>Metazoa</taxon>
        <taxon>Ecdysozoa</taxon>
        <taxon>Arthropoda</taxon>
        <taxon>Hexapoda</taxon>
        <taxon>Insecta</taxon>
        <taxon>Pterygota</taxon>
        <taxon>Neoptera</taxon>
        <taxon>Endopterygota</taxon>
        <taxon>Hymenoptera</taxon>
        <taxon>Apocrita</taxon>
        <taxon>Ichneumonoidea</taxon>
        <taxon>Braconidae</taxon>
        <taxon>Microgastrinae</taxon>
        <taxon>Cotesia</taxon>
    </lineage>
</organism>
<keyword evidence="6" id="KW-1185">Reference proteome</keyword>
<comment type="caution">
    <text evidence="5">The sequence shown here is derived from an EMBL/GenBank/DDBJ whole genome shotgun (WGS) entry which is preliminary data.</text>
</comment>
<reference evidence="5 6" key="1">
    <citation type="journal article" date="2021" name="J. Hered.">
        <title>A chromosome-level genome assembly of the parasitoid wasp, Cotesia glomerata (Hymenoptera: Braconidae).</title>
        <authorList>
            <person name="Pinto B.J."/>
            <person name="Weis J.J."/>
            <person name="Gamble T."/>
            <person name="Ode P.J."/>
            <person name="Paul R."/>
            <person name="Zaspel J.M."/>
        </authorList>
    </citation>
    <scope>NUCLEOTIDE SEQUENCE [LARGE SCALE GENOMIC DNA]</scope>
    <source>
        <strain evidence="5">CgM1</strain>
    </source>
</reference>
<dbReference type="InterPro" id="IPR010562">
    <property type="entry name" value="Haemolymph_juvenile_hormone-bd"/>
</dbReference>
<evidence type="ECO:0000313" key="5">
    <source>
        <dbReference type="EMBL" id="KAH0568194.1"/>
    </source>
</evidence>
<dbReference type="PANTHER" id="PTHR11008">
    <property type="entry name" value="PROTEIN TAKEOUT-LIKE PROTEIN"/>
    <property type="match status" value="1"/>
</dbReference>
<name>A0AAV7JA48_COTGL</name>
<evidence type="ECO:0000256" key="4">
    <source>
        <dbReference type="SAM" id="SignalP"/>
    </source>
</evidence>
<sequence length="241" mass="26969">MYLILIGLLNIFVFVLSEVPPYVKQCSKSDPELKKCLIEALHHLRPYLKSGIPEIELPSVEPFLMDELTLSLTGGTNGYRVRLAELYVRGASNFTVEDIKLGSSFYAIIKMPVLTLAAQYSSTGVLFILPASSNGTFSAKFDQVKAFVKGIVTTSVQNEKNYLHVDSLDVQLVVKNVFMRVQKNTSRSRIISEATNIFLRDNGQEVLKAMEPQLKRKLSVLFSGIVNQLLRHVPIETFLVS</sequence>
<dbReference type="PANTHER" id="PTHR11008:SF41">
    <property type="entry name" value="RE70318P"/>
    <property type="match status" value="1"/>
</dbReference>
<dbReference type="Proteomes" id="UP000826195">
    <property type="component" value="Unassembled WGS sequence"/>
</dbReference>
<dbReference type="InterPro" id="IPR038606">
    <property type="entry name" value="To_sf"/>
</dbReference>
<dbReference type="GO" id="GO:0005615">
    <property type="term" value="C:extracellular space"/>
    <property type="evidence" value="ECO:0007669"/>
    <property type="project" value="TreeGrafter"/>
</dbReference>
<dbReference type="GO" id="GO:0007623">
    <property type="term" value="P:circadian rhythm"/>
    <property type="evidence" value="ECO:0007669"/>
    <property type="project" value="UniProtKB-ARBA"/>
</dbReference>
<comment type="similarity">
    <text evidence="3">Belongs to the TO family.</text>
</comment>
<keyword evidence="2" id="KW-0090">Biological rhythms</keyword>
<dbReference type="SMART" id="SM00700">
    <property type="entry name" value="JHBP"/>
    <property type="match status" value="1"/>
</dbReference>
<evidence type="ECO:0000256" key="2">
    <source>
        <dbReference type="ARBA" id="ARBA00023108"/>
    </source>
</evidence>
<gene>
    <name evidence="5" type="ORF">KQX54_019527</name>
</gene>
<accession>A0AAV7JA48</accession>
<dbReference type="EMBL" id="JAHXZJ010000001">
    <property type="protein sequence ID" value="KAH0568194.1"/>
    <property type="molecule type" value="Genomic_DNA"/>
</dbReference>
<evidence type="ECO:0000256" key="3">
    <source>
        <dbReference type="ARBA" id="ARBA00060902"/>
    </source>
</evidence>
<keyword evidence="1 4" id="KW-0732">Signal</keyword>
<dbReference type="Gene3D" id="3.15.10.30">
    <property type="entry name" value="Haemolymph juvenile hormone binding protein"/>
    <property type="match status" value="1"/>
</dbReference>